<protein>
    <recommendedName>
        <fullName evidence="8">IclR family transcriptional regulator</fullName>
    </recommendedName>
</protein>
<dbReference type="GO" id="GO:0003677">
    <property type="term" value="F:DNA binding"/>
    <property type="evidence" value="ECO:0007669"/>
    <property type="project" value="UniProtKB-KW"/>
</dbReference>
<reference evidence="6 7" key="1">
    <citation type="journal article" date="2014" name="FEMS Microbiol. Lett.">
        <title>Genome sequencing analysis reveals virulence-related gene content of Ochrobactrum intermedium strain 229E, a urease-positive strain isolated from the human gastric niche.</title>
        <authorList>
            <person name="Kulkarni G.J."/>
            <person name="Shetty S."/>
            <person name="Dharne M.S."/>
            <person name="Shouche Y.S."/>
        </authorList>
    </citation>
    <scope>NUCLEOTIDE SEQUENCE [LARGE SCALE GENOMIC DNA]</scope>
    <source>
        <strain evidence="6 7">229E</strain>
    </source>
</reference>
<evidence type="ECO:0000313" key="6">
    <source>
        <dbReference type="EMBL" id="ERM02905.1"/>
    </source>
</evidence>
<keyword evidence="3" id="KW-0804">Transcription</keyword>
<dbReference type="InterPro" id="IPR036388">
    <property type="entry name" value="WH-like_DNA-bd_sf"/>
</dbReference>
<dbReference type="Gene3D" id="3.30.450.40">
    <property type="match status" value="1"/>
</dbReference>
<dbReference type="Pfam" id="PF09339">
    <property type="entry name" value="HTH_IclR"/>
    <property type="match status" value="1"/>
</dbReference>
<evidence type="ECO:0000256" key="3">
    <source>
        <dbReference type="ARBA" id="ARBA00023163"/>
    </source>
</evidence>
<keyword evidence="2" id="KW-0238">DNA-binding</keyword>
<evidence type="ECO:0008006" key="8">
    <source>
        <dbReference type="Google" id="ProtNLM"/>
    </source>
</evidence>
<dbReference type="SUPFAM" id="SSF46785">
    <property type="entry name" value="Winged helix' DNA-binding domain"/>
    <property type="match status" value="1"/>
</dbReference>
<dbReference type="InterPro" id="IPR050707">
    <property type="entry name" value="HTH_MetabolicPath_Reg"/>
</dbReference>
<feature type="domain" description="IclR-ED" evidence="5">
    <location>
        <begin position="93"/>
        <end position="279"/>
    </location>
</feature>
<dbReference type="InterPro" id="IPR036390">
    <property type="entry name" value="WH_DNA-bd_sf"/>
</dbReference>
<dbReference type="SMART" id="SM00346">
    <property type="entry name" value="HTH_ICLR"/>
    <property type="match status" value="1"/>
</dbReference>
<dbReference type="PANTHER" id="PTHR30136">
    <property type="entry name" value="HELIX-TURN-HELIX TRANSCRIPTIONAL REGULATOR, ICLR FAMILY"/>
    <property type="match status" value="1"/>
</dbReference>
<feature type="domain" description="HTH iclR-type" evidence="4">
    <location>
        <begin position="29"/>
        <end position="92"/>
    </location>
</feature>
<dbReference type="InterPro" id="IPR005471">
    <property type="entry name" value="Tscrpt_reg_IclR_N"/>
</dbReference>
<dbReference type="Proteomes" id="UP000016842">
    <property type="component" value="Unassembled WGS sequence"/>
</dbReference>
<dbReference type="AlphaFoldDB" id="U4VAA0"/>
<evidence type="ECO:0000256" key="1">
    <source>
        <dbReference type="ARBA" id="ARBA00023015"/>
    </source>
</evidence>
<evidence type="ECO:0000259" key="4">
    <source>
        <dbReference type="PROSITE" id="PS51077"/>
    </source>
</evidence>
<dbReference type="InterPro" id="IPR029016">
    <property type="entry name" value="GAF-like_dom_sf"/>
</dbReference>
<dbReference type="PANTHER" id="PTHR30136:SF35">
    <property type="entry name" value="HTH-TYPE TRANSCRIPTIONAL REGULATOR RV1719"/>
    <property type="match status" value="1"/>
</dbReference>
<evidence type="ECO:0000256" key="2">
    <source>
        <dbReference type="ARBA" id="ARBA00023125"/>
    </source>
</evidence>
<proteinExistence type="predicted"/>
<keyword evidence="1" id="KW-0805">Transcription regulation</keyword>
<dbReference type="PATRIC" id="fig|1337887.3.peg.1102"/>
<evidence type="ECO:0000259" key="5">
    <source>
        <dbReference type="PROSITE" id="PS51078"/>
    </source>
</evidence>
<name>U4VAA0_9HYPH</name>
<comment type="caution">
    <text evidence="6">The sequence shown here is derived from an EMBL/GenBank/DDBJ whole genome shotgun (WGS) entry which is preliminary data.</text>
</comment>
<evidence type="ECO:0000313" key="7">
    <source>
        <dbReference type="Proteomes" id="UP000016842"/>
    </source>
</evidence>
<dbReference type="Pfam" id="PF01614">
    <property type="entry name" value="IclR_C"/>
    <property type="match status" value="1"/>
</dbReference>
<dbReference type="EMBL" id="ASXJ01000053">
    <property type="protein sequence ID" value="ERM02905.1"/>
    <property type="molecule type" value="Genomic_DNA"/>
</dbReference>
<dbReference type="GO" id="GO:0045892">
    <property type="term" value="P:negative regulation of DNA-templated transcription"/>
    <property type="evidence" value="ECO:0007669"/>
    <property type="project" value="TreeGrafter"/>
</dbReference>
<gene>
    <name evidence="6" type="ORF">Q644_14265</name>
</gene>
<sequence length="288" mass="31875">MNQFRDLTGLSTFDPDEADEFKDDPPLFLRSVARTVAVLSAFQSARHPPLSLTQIATASGLDRSATQRIVNSLMKLGMVARDPEDRGYLPGLRILDMTHDFLRLNPMLQRANPVMLELRRRVRERVDLSLFDDIRLVYALRMPSKHEVFSATIVGNAVPTYCTAGGIAVLSRLPDDRIADIVNRSDLTPPFTPYTITDLAGVMEQVDATRRRGHSVLCRQLLAHEIAIGAPVTDAKGVPIGAIHIAGNLQEWSVESFSDNFGPPLIENAARTVSERPRPFDARNAPIV</sequence>
<dbReference type="Gene3D" id="1.10.10.10">
    <property type="entry name" value="Winged helix-like DNA-binding domain superfamily/Winged helix DNA-binding domain"/>
    <property type="match status" value="1"/>
</dbReference>
<dbReference type="GO" id="GO:0003700">
    <property type="term" value="F:DNA-binding transcription factor activity"/>
    <property type="evidence" value="ECO:0007669"/>
    <property type="project" value="TreeGrafter"/>
</dbReference>
<dbReference type="PROSITE" id="PS51078">
    <property type="entry name" value="ICLR_ED"/>
    <property type="match status" value="1"/>
</dbReference>
<dbReference type="PROSITE" id="PS51077">
    <property type="entry name" value="HTH_ICLR"/>
    <property type="match status" value="1"/>
</dbReference>
<dbReference type="SUPFAM" id="SSF55781">
    <property type="entry name" value="GAF domain-like"/>
    <property type="match status" value="1"/>
</dbReference>
<dbReference type="InterPro" id="IPR014757">
    <property type="entry name" value="Tscrpt_reg_IclR_C"/>
</dbReference>
<organism evidence="6 7">
    <name type="scientific">Brucella intermedia 229E</name>
    <dbReference type="NCBI Taxonomy" id="1337887"/>
    <lineage>
        <taxon>Bacteria</taxon>
        <taxon>Pseudomonadati</taxon>
        <taxon>Pseudomonadota</taxon>
        <taxon>Alphaproteobacteria</taxon>
        <taxon>Hyphomicrobiales</taxon>
        <taxon>Brucellaceae</taxon>
        <taxon>Brucella/Ochrobactrum group</taxon>
        <taxon>Brucella</taxon>
    </lineage>
</organism>
<accession>U4VAA0</accession>